<sequence>TNIASLVNDTIKALQEYKSDAEIGLESATDNTGFSNLEALEGADLRQLESYLKVKDRERVLGNLHRMVTPEGHVKWVCLDHYRSVYKEPELQLLRDFVEVNNGRFMERTGKIDIKIASGIQARQFYEAMTRLPGVQELDIMLEWDASTYDLQYFANAVTKANVIRLTVDGTHLKGSTNEFGIRNRDYDPILQLVSNGQIQSFRLQNFNDFFRHVSSPSIPTSMLRVLSIDSEIPFTKNGTKSYLNCFLEQCSSLSTLELKLHRHYSIGKVVSETLMRLHQLESLKIDCGEISIAAIFSQGKTQVMTMKIDVLHDLNSDLKVIQKDHLTQLEIRQALQEGDEVQLVDVLRHSPRLNHLQIGCEEGRYLAITDLVISARATVLQERGLPCLQSFKLKREGHIEYHLSFPEASSAFDMSTWIRLPAQTLITAKHPICDFVRQYGWSIVSLVGPWTISDHFVAILGGIISTRNSQLRRLDLDPFSFTLSGYHALDRIIRRSQSFVELRLFLNHLEKKSQVKKGSLLFSRYRKILGGLELHGDSPDQWLPWISSSFPNRNSFPNLVSFGLGFSSRCNVPPDCVSWIVAMVSAPSQALASSSCSATEEPWKGLEKLSLKGVVLQPEEWKTVIEAIDFSALQSLDFNGANFSRKQFKLLVDCVPDRISKVLLKDFNIANTDLAKSSNLRAIHAELWIKAPFVEVIGV</sequence>
<dbReference type="OrthoDB" id="2371100at2759"/>
<comment type="caution">
    <text evidence="1">The sequence shown here is derived from an EMBL/GenBank/DDBJ whole genome shotgun (WGS) entry which is preliminary data.</text>
</comment>
<organism evidence="1 2">
    <name type="scientific">Modicella reniformis</name>
    <dbReference type="NCBI Taxonomy" id="1440133"/>
    <lineage>
        <taxon>Eukaryota</taxon>
        <taxon>Fungi</taxon>
        <taxon>Fungi incertae sedis</taxon>
        <taxon>Mucoromycota</taxon>
        <taxon>Mortierellomycotina</taxon>
        <taxon>Mortierellomycetes</taxon>
        <taxon>Mortierellales</taxon>
        <taxon>Mortierellaceae</taxon>
        <taxon>Modicella</taxon>
    </lineage>
</organism>
<dbReference type="EMBL" id="JAAAHW010009836">
    <property type="protein sequence ID" value="KAF9935788.1"/>
    <property type="molecule type" value="Genomic_DNA"/>
</dbReference>
<accession>A0A9P6LS19</accession>
<dbReference type="AlphaFoldDB" id="A0A9P6LS19"/>
<gene>
    <name evidence="1" type="ORF">BGZ65_003006</name>
</gene>
<keyword evidence="2" id="KW-1185">Reference proteome</keyword>
<dbReference type="Gene3D" id="3.80.10.10">
    <property type="entry name" value="Ribonuclease Inhibitor"/>
    <property type="match status" value="2"/>
</dbReference>
<name>A0A9P6LS19_9FUNG</name>
<dbReference type="Proteomes" id="UP000749646">
    <property type="component" value="Unassembled WGS sequence"/>
</dbReference>
<reference evidence="1" key="1">
    <citation type="journal article" date="2020" name="Fungal Divers.">
        <title>Resolving the Mortierellaceae phylogeny through synthesis of multi-gene phylogenetics and phylogenomics.</title>
        <authorList>
            <person name="Vandepol N."/>
            <person name="Liber J."/>
            <person name="Desiro A."/>
            <person name="Na H."/>
            <person name="Kennedy M."/>
            <person name="Barry K."/>
            <person name="Grigoriev I.V."/>
            <person name="Miller A.N."/>
            <person name="O'Donnell K."/>
            <person name="Stajich J.E."/>
            <person name="Bonito G."/>
        </authorList>
    </citation>
    <scope>NUCLEOTIDE SEQUENCE</scope>
    <source>
        <strain evidence="1">MES-2147</strain>
    </source>
</reference>
<dbReference type="SUPFAM" id="SSF52047">
    <property type="entry name" value="RNI-like"/>
    <property type="match status" value="1"/>
</dbReference>
<evidence type="ECO:0000313" key="2">
    <source>
        <dbReference type="Proteomes" id="UP000749646"/>
    </source>
</evidence>
<evidence type="ECO:0000313" key="1">
    <source>
        <dbReference type="EMBL" id="KAF9935788.1"/>
    </source>
</evidence>
<proteinExistence type="predicted"/>
<protein>
    <submittedName>
        <fullName evidence="1">Uncharacterized protein</fullName>
    </submittedName>
</protein>
<dbReference type="InterPro" id="IPR032675">
    <property type="entry name" value="LRR_dom_sf"/>
</dbReference>
<feature type="non-terminal residue" evidence="1">
    <location>
        <position position="1"/>
    </location>
</feature>